<proteinExistence type="predicted"/>
<comment type="caution">
    <text evidence="1">The sequence shown here is derived from an EMBL/GenBank/DDBJ whole genome shotgun (WGS) entry which is preliminary data.</text>
</comment>
<dbReference type="AlphaFoldDB" id="A0A9P5XSJ3"/>
<protein>
    <submittedName>
        <fullName evidence="1">Uncharacterized protein</fullName>
    </submittedName>
</protein>
<keyword evidence="2" id="KW-1185">Reference proteome</keyword>
<organism evidence="1 2">
    <name type="scientific">Collybia nuda</name>
    <dbReference type="NCBI Taxonomy" id="64659"/>
    <lineage>
        <taxon>Eukaryota</taxon>
        <taxon>Fungi</taxon>
        <taxon>Dikarya</taxon>
        <taxon>Basidiomycota</taxon>
        <taxon>Agaricomycotina</taxon>
        <taxon>Agaricomycetes</taxon>
        <taxon>Agaricomycetidae</taxon>
        <taxon>Agaricales</taxon>
        <taxon>Tricholomatineae</taxon>
        <taxon>Clitocybaceae</taxon>
        <taxon>Collybia</taxon>
    </lineage>
</organism>
<feature type="non-terminal residue" evidence="1">
    <location>
        <position position="1"/>
    </location>
</feature>
<dbReference type="EMBL" id="MU150488">
    <property type="protein sequence ID" value="KAF9455939.1"/>
    <property type="molecule type" value="Genomic_DNA"/>
</dbReference>
<feature type="non-terminal residue" evidence="1">
    <location>
        <position position="223"/>
    </location>
</feature>
<dbReference type="OrthoDB" id="3232986at2759"/>
<name>A0A9P5XSJ3_9AGAR</name>
<evidence type="ECO:0000313" key="1">
    <source>
        <dbReference type="EMBL" id="KAF9455939.1"/>
    </source>
</evidence>
<reference evidence="1" key="1">
    <citation type="submission" date="2020-11" db="EMBL/GenBank/DDBJ databases">
        <authorList>
            <consortium name="DOE Joint Genome Institute"/>
            <person name="Ahrendt S."/>
            <person name="Riley R."/>
            <person name="Andreopoulos W."/>
            <person name="Labutti K."/>
            <person name="Pangilinan J."/>
            <person name="Ruiz-Duenas F.J."/>
            <person name="Barrasa J.M."/>
            <person name="Sanchez-Garcia M."/>
            <person name="Camarero S."/>
            <person name="Miyauchi S."/>
            <person name="Serrano A."/>
            <person name="Linde D."/>
            <person name="Babiker R."/>
            <person name="Drula E."/>
            <person name="Ayuso-Fernandez I."/>
            <person name="Pacheco R."/>
            <person name="Padilla G."/>
            <person name="Ferreira P."/>
            <person name="Barriuso J."/>
            <person name="Kellner H."/>
            <person name="Castanera R."/>
            <person name="Alfaro M."/>
            <person name="Ramirez L."/>
            <person name="Pisabarro A.G."/>
            <person name="Kuo A."/>
            <person name="Tritt A."/>
            <person name="Lipzen A."/>
            <person name="He G."/>
            <person name="Yan M."/>
            <person name="Ng V."/>
            <person name="Cullen D."/>
            <person name="Martin F."/>
            <person name="Rosso M.-N."/>
            <person name="Henrissat B."/>
            <person name="Hibbett D."/>
            <person name="Martinez A.T."/>
            <person name="Grigoriev I.V."/>
        </authorList>
    </citation>
    <scope>NUCLEOTIDE SEQUENCE</scope>
    <source>
        <strain evidence="1">CBS 247.69</strain>
    </source>
</reference>
<sequence length="223" mass="26000">IYSDWPLSDPSKFFTPEPLHHWHKMFWDHDARWCIKAVGPAEIDFCFSVLLSHTGFRHFSEGISKLKQVTSREHRNIQRYMVAVIADAVPKNFLIAIRALMDFRYLAQAQELSEDMCTAIDQALQEFHKHKNTIITTGARVGKKNHPINNWYIPKLKFLQSVVPSIRDNGEPIQWSADQTEHCHITVVKDPSRSSNNQQYESQICRYLDRDEKCQQFDLATTI</sequence>
<evidence type="ECO:0000313" key="2">
    <source>
        <dbReference type="Proteomes" id="UP000807353"/>
    </source>
</evidence>
<gene>
    <name evidence="1" type="ORF">BDZ94DRAFT_1143644</name>
</gene>
<dbReference type="Proteomes" id="UP000807353">
    <property type="component" value="Unassembled WGS sequence"/>
</dbReference>
<accession>A0A9P5XSJ3</accession>